<protein>
    <submittedName>
        <fullName evidence="1">Uncharacterized protein</fullName>
    </submittedName>
</protein>
<name>A0A191ZDT6_9GAMM</name>
<dbReference type="EMBL" id="CP016027">
    <property type="protein sequence ID" value="ANJ66033.1"/>
    <property type="molecule type" value="Genomic_DNA"/>
</dbReference>
<proteinExistence type="predicted"/>
<dbReference type="KEGG" id="haz:A9404_00345"/>
<gene>
    <name evidence="1" type="ORF">A9404_00345</name>
</gene>
<keyword evidence="2" id="KW-1185">Reference proteome</keyword>
<organism evidence="1 2">
    <name type="scientific">Halothiobacillus diazotrophicus</name>
    <dbReference type="NCBI Taxonomy" id="1860122"/>
    <lineage>
        <taxon>Bacteria</taxon>
        <taxon>Pseudomonadati</taxon>
        <taxon>Pseudomonadota</taxon>
        <taxon>Gammaproteobacteria</taxon>
        <taxon>Chromatiales</taxon>
        <taxon>Halothiobacillaceae</taxon>
        <taxon>Halothiobacillus</taxon>
    </lineage>
</organism>
<evidence type="ECO:0000313" key="1">
    <source>
        <dbReference type="EMBL" id="ANJ66033.1"/>
    </source>
</evidence>
<evidence type="ECO:0000313" key="2">
    <source>
        <dbReference type="Proteomes" id="UP000078596"/>
    </source>
</evidence>
<dbReference type="RefSeq" id="WP_066097628.1">
    <property type="nucleotide sequence ID" value="NZ_CP016027.1"/>
</dbReference>
<reference evidence="1 2" key="1">
    <citation type="submission" date="2016-06" db="EMBL/GenBank/DDBJ databases">
        <title>Insight into the functional genes involving in sulfur oxidation in Pearl River water.</title>
        <authorList>
            <person name="Luo J."/>
            <person name="Tan X."/>
            <person name="Lin W."/>
        </authorList>
    </citation>
    <scope>NUCLEOTIDE SEQUENCE [LARGE SCALE GENOMIC DNA]</scope>
    <source>
        <strain evidence="1 2">LS2</strain>
    </source>
</reference>
<dbReference type="STRING" id="1860122.A9404_00345"/>
<sequence length="63" mass="7375">MTNQEFDFEVWFDTLTLHLMDRGVRFHDEDAVREDYESGRDVYDLIDEIAAEYDVEGGNDATP</sequence>
<accession>A0A191ZDT6</accession>
<dbReference type="AlphaFoldDB" id="A0A191ZDT6"/>
<dbReference type="Proteomes" id="UP000078596">
    <property type="component" value="Chromosome"/>
</dbReference>